<keyword evidence="3" id="KW-0813">Transport</keyword>
<dbReference type="InterPro" id="IPR033900">
    <property type="entry name" value="Gram_neg_porin_domain"/>
</dbReference>
<evidence type="ECO:0000256" key="3">
    <source>
        <dbReference type="ARBA" id="ARBA00022448"/>
    </source>
</evidence>
<evidence type="ECO:0000313" key="13">
    <source>
        <dbReference type="EMBL" id="KWF21961.1"/>
    </source>
</evidence>
<evidence type="ECO:0000256" key="2">
    <source>
        <dbReference type="ARBA" id="ARBA00011233"/>
    </source>
</evidence>
<keyword evidence="7" id="KW-0406">Ion transport</keyword>
<evidence type="ECO:0000256" key="7">
    <source>
        <dbReference type="ARBA" id="ARBA00023065"/>
    </source>
</evidence>
<accession>A0A132E949</accession>
<evidence type="ECO:0000256" key="5">
    <source>
        <dbReference type="ARBA" id="ARBA00022692"/>
    </source>
</evidence>
<comment type="subcellular location">
    <subcellularLocation>
        <location evidence="1">Cell outer membrane</location>
        <topology evidence="1">Multi-pass membrane protein</topology>
    </subcellularLocation>
</comment>
<dbReference type="OrthoDB" id="8982743at2"/>
<keyword evidence="4" id="KW-1134">Transmembrane beta strand</keyword>
<protein>
    <recommendedName>
        <fullName evidence="12">Porin domain-containing protein</fullName>
    </recommendedName>
</protein>
<dbReference type="SUPFAM" id="SSF56935">
    <property type="entry name" value="Porins"/>
    <property type="match status" value="1"/>
</dbReference>
<dbReference type="Proteomes" id="UP000062912">
    <property type="component" value="Unassembled WGS sequence"/>
</dbReference>
<keyword evidence="10" id="KW-0998">Cell outer membrane</keyword>
<comment type="caution">
    <text evidence="13">The sequence shown here is derived from an EMBL/GenBank/DDBJ whole genome shotgun (WGS) entry which is preliminary data.</text>
</comment>
<evidence type="ECO:0000256" key="6">
    <source>
        <dbReference type="ARBA" id="ARBA00022729"/>
    </source>
</evidence>
<keyword evidence="6 11" id="KW-0732">Signal</keyword>
<dbReference type="CDD" id="cd00342">
    <property type="entry name" value="gram_neg_porins"/>
    <property type="match status" value="1"/>
</dbReference>
<dbReference type="Gene3D" id="2.40.160.10">
    <property type="entry name" value="Porin"/>
    <property type="match status" value="1"/>
</dbReference>
<feature type="signal peptide" evidence="11">
    <location>
        <begin position="1"/>
        <end position="20"/>
    </location>
</feature>
<comment type="subunit">
    <text evidence="2">Homotrimer.</text>
</comment>
<feature type="domain" description="Porin" evidence="12">
    <location>
        <begin position="9"/>
        <end position="338"/>
    </location>
</feature>
<dbReference type="EMBL" id="LPJR01000071">
    <property type="protein sequence ID" value="KWF21961.1"/>
    <property type="molecule type" value="Genomic_DNA"/>
</dbReference>
<evidence type="ECO:0000259" key="12">
    <source>
        <dbReference type="Pfam" id="PF13609"/>
    </source>
</evidence>
<evidence type="ECO:0000256" key="9">
    <source>
        <dbReference type="ARBA" id="ARBA00023136"/>
    </source>
</evidence>
<dbReference type="AlphaFoldDB" id="A0A132E949"/>
<evidence type="ECO:0000256" key="11">
    <source>
        <dbReference type="SAM" id="SignalP"/>
    </source>
</evidence>
<organism evidence="13 14">
    <name type="scientific">Burkholderia pseudomultivorans</name>
    <dbReference type="NCBI Taxonomy" id="1207504"/>
    <lineage>
        <taxon>Bacteria</taxon>
        <taxon>Pseudomonadati</taxon>
        <taxon>Pseudomonadota</taxon>
        <taxon>Betaproteobacteria</taxon>
        <taxon>Burkholderiales</taxon>
        <taxon>Burkholderiaceae</taxon>
        <taxon>Burkholderia</taxon>
        <taxon>Burkholderia cepacia complex</taxon>
    </lineage>
</organism>
<dbReference type="Pfam" id="PF13609">
    <property type="entry name" value="Porin_4"/>
    <property type="match status" value="1"/>
</dbReference>
<dbReference type="GO" id="GO:0009279">
    <property type="term" value="C:cell outer membrane"/>
    <property type="evidence" value="ECO:0007669"/>
    <property type="project" value="UniProtKB-SubCell"/>
</dbReference>
<dbReference type="PANTHER" id="PTHR34501">
    <property type="entry name" value="PROTEIN YDDL-RELATED"/>
    <property type="match status" value="1"/>
</dbReference>
<evidence type="ECO:0000256" key="4">
    <source>
        <dbReference type="ARBA" id="ARBA00022452"/>
    </source>
</evidence>
<evidence type="ECO:0000256" key="1">
    <source>
        <dbReference type="ARBA" id="ARBA00004571"/>
    </source>
</evidence>
<name>A0A132E949_9BURK</name>
<keyword evidence="9" id="KW-0472">Membrane</keyword>
<dbReference type="RefSeq" id="WP_060245764.1">
    <property type="nucleotide sequence ID" value="NZ_LPJR01000071.1"/>
</dbReference>
<sequence length="381" mass="40526">MNKKLAGIALLAGATGVAHAQSTVTLYGVIDVAIGYQTHTNPSGDRTVGLQQGNEGFLSGSRFGLKGSEALGDGWKAGFTLENGFLANNGKLDQQGQWFGRQAFVKLGHERWGELALGRQYTTGNTMLYYVDPLGVGAAPTNSWQVYLVGQRYDNAVSYTGSYGPMQVIAEYAFGGIAGDTRARSSMSLGVKYQSGPVTVIGDAQQTRDTQSRRARIYLAGAKVAIGSVNLYANYLHSDRDAGFDSSNGGTDTASITSMASGAPTAAVTINSVFGSHRRDDFFTLGASWRATPVWNFVVAGMHNRTLADGFNGARSTVYGVADYSLSKRTDVYLATSYEWTRGGWSGLFGNTTTNAAAATGSALNGRNEQLSVLLGLRHFF</sequence>
<dbReference type="GO" id="GO:0015288">
    <property type="term" value="F:porin activity"/>
    <property type="evidence" value="ECO:0007669"/>
    <property type="project" value="UniProtKB-KW"/>
</dbReference>
<keyword evidence="8" id="KW-0626">Porin</keyword>
<dbReference type="PANTHER" id="PTHR34501:SF9">
    <property type="entry name" value="MAJOR OUTER MEMBRANE PROTEIN P.IA"/>
    <property type="match status" value="1"/>
</dbReference>
<dbReference type="InterPro" id="IPR050298">
    <property type="entry name" value="Gram-neg_bact_OMP"/>
</dbReference>
<feature type="chain" id="PRO_5007290512" description="Porin domain-containing protein" evidence="11">
    <location>
        <begin position="21"/>
        <end position="381"/>
    </location>
</feature>
<proteinExistence type="predicted"/>
<evidence type="ECO:0000256" key="8">
    <source>
        <dbReference type="ARBA" id="ARBA00023114"/>
    </source>
</evidence>
<evidence type="ECO:0000313" key="14">
    <source>
        <dbReference type="Proteomes" id="UP000062912"/>
    </source>
</evidence>
<dbReference type="GO" id="GO:0046930">
    <property type="term" value="C:pore complex"/>
    <property type="evidence" value="ECO:0007669"/>
    <property type="project" value="UniProtKB-KW"/>
</dbReference>
<keyword evidence="5" id="KW-0812">Transmembrane</keyword>
<reference evidence="13 14" key="1">
    <citation type="submission" date="2015-11" db="EMBL/GenBank/DDBJ databases">
        <title>Expanding the genomic diversity of Burkholderia species for the development of highly accurate diagnostics.</title>
        <authorList>
            <person name="Sahl J."/>
            <person name="Keim P."/>
            <person name="Wagner D."/>
        </authorList>
    </citation>
    <scope>NUCLEOTIDE SEQUENCE [LARGE SCALE GENOMIC DNA]</scope>
    <source>
        <strain evidence="13 14">MSMB368WGS</strain>
    </source>
</reference>
<dbReference type="GO" id="GO:0006811">
    <property type="term" value="P:monoatomic ion transport"/>
    <property type="evidence" value="ECO:0007669"/>
    <property type="project" value="UniProtKB-KW"/>
</dbReference>
<dbReference type="InterPro" id="IPR023614">
    <property type="entry name" value="Porin_dom_sf"/>
</dbReference>
<evidence type="ECO:0000256" key="10">
    <source>
        <dbReference type="ARBA" id="ARBA00023237"/>
    </source>
</evidence>
<gene>
    <name evidence="13" type="ORF">WT56_27470</name>
</gene>